<dbReference type="InterPro" id="IPR017552">
    <property type="entry name" value="PHI/rmpB"/>
</dbReference>
<comment type="similarity">
    <text evidence="1">Belongs to the SIS family. PHI subfamily.</text>
</comment>
<sequence>MDIVENSLKTLEDLKRIISRIEISELDLLKKEIFSAERLFFTGRGRSLLIMKSIAMRFMQFGFEVYLVGETNTPAFRKGDLLLAASASGETEGTLLNVRKAKNKKGRVAAFTGAKKSTLAELADVIVQIPAENFEKENKNGGTLPGGSYFETGLLVLGDNLIINLAAGKNIETARLFELHANLE</sequence>
<dbReference type="InterPro" id="IPR046348">
    <property type="entry name" value="SIS_dom_sf"/>
</dbReference>
<organism evidence="3 4">
    <name type="scientific">Halanaerobium saccharolyticum</name>
    <dbReference type="NCBI Taxonomy" id="43595"/>
    <lineage>
        <taxon>Bacteria</taxon>
        <taxon>Bacillati</taxon>
        <taxon>Bacillota</taxon>
        <taxon>Clostridia</taxon>
        <taxon>Halanaerobiales</taxon>
        <taxon>Halanaerobiaceae</taxon>
        <taxon>Halanaerobium</taxon>
    </lineage>
</organism>
<dbReference type="NCBIfam" id="TIGR03127">
    <property type="entry name" value="RuMP_HxlB"/>
    <property type="match status" value="1"/>
</dbReference>
<feature type="domain" description="SIS" evidence="2">
    <location>
        <begin position="29"/>
        <end position="172"/>
    </location>
</feature>
<protein>
    <submittedName>
        <fullName evidence="3">3-hexulose-6-phosphate isomerase</fullName>
    </submittedName>
</protein>
<evidence type="ECO:0000313" key="3">
    <source>
        <dbReference type="EMBL" id="TDO85901.1"/>
    </source>
</evidence>
<dbReference type="PROSITE" id="PS51464">
    <property type="entry name" value="SIS"/>
    <property type="match status" value="1"/>
</dbReference>
<keyword evidence="3" id="KW-0413">Isomerase</keyword>
<dbReference type="RefSeq" id="WP_133515372.1">
    <property type="nucleotide sequence ID" value="NZ_SNWX01000016.1"/>
</dbReference>
<dbReference type="PANTHER" id="PTHR43443:SF1">
    <property type="entry name" value="3-HEXULOSE-6-PHOSPHATE ISOMERASE"/>
    <property type="match status" value="1"/>
</dbReference>
<dbReference type="Pfam" id="PF01380">
    <property type="entry name" value="SIS"/>
    <property type="match status" value="1"/>
</dbReference>
<evidence type="ECO:0000259" key="2">
    <source>
        <dbReference type="PROSITE" id="PS51464"/>
    </source>
</evidence>
<dbReference type="Proteomes" id="UP000295064">
    <property type="component" value="Unassembled WGS sequence"/>
</dbReference>
<evidence type="ECO:0000313" key="4">
    <source>
        <dbReference type="Proteomes" id="UP000295064"/>
    </source>
</evidence>
<dbReference type="OrthoDB" id="9797832at2"/>
<accession>A0A4R6LP04</accession>
<dbReference type="GO" id="GO:1901135">
    <property type="term" value="P:carbohydrate derivative metabolic process"/>
    <property type="evidence" value="ECO:0007669"/>
    <property type="project" value="InterPro"/>
</dbReference>
<name>A0A4R6LP04_9FIRM</name>
<comment type="caution">
    <text evidence="3">The sequence shown here is derived from an EMBL/GenBank/DDBJ whole genome shotgun (WGS) entry which is preliminary data.</text>
</comment>
<dbReference type="InterPro" id="IPR001347">
    <property type="entry name" value="SIS_dom"/>
</dbReference>
<dbReference type="GO" id="GO:0097367">
    <property type="term" value="F:carbohydrate derivative binding"/>
    <property type="evidence" value="ECO:0007669"/>
    <property type="project" value="InterPro"/>
</dbReference>
<dbReference type="AlphaFoldDB" id="A0A4R6LP04"/>
<proteinExistence type="inferred from homology"/>
<reference evidence="3 4" key="1">
    <citation type="submission" date="2019-03" db="EMBL/GenBank/DDBJ databases">
        <title>Subsurface microbial communities from deep shales in Ohio and West Virginia, USA.</title>
        <authorList>
            <person name="Wrighton K."/>
        </authorList>
    </citation>
    <scope>NUCLEOTIDE SEQUENCE [LARGE SCALE GENOMIC DNA]</scope>
    <source>
        <strain evidence="3 4">MA284_T2</strain>
    </source>
</reference>
<gene>
    <name evidence="3" type="ORF">DFR79_11628</name>
</gene>
<dbReference type="SUPFAM" id="SSF53697">
    <property type="entry name" value="SIS domain"/>
    <property type="match status" value="1"/>
</dbReference>
<dbReference type="Gene3D" id="3.40.50.10490">
    <property type="entry name" value="Glucose-6-phosphate isomerase like protein, domain 1"/>
    <property type="match status" value="1"/>
</dbReference>
<evidence type="ECO:0000256" key="1">
    <source>
        <dbReference type="ARBA" id="ARBA00009235"/>
    </source>
</evidence>
<dbReference type="GO" id="GO:0016853">
    <property type="term" value="F:isomerase activity"/>
    <property type="evidence" value="ECO:0007669"/>
    <property type="project" value="UniProtKB-KW"/>
</dbReference>
<dbReference type="EMBL" id="SNWX01000016">
    <property type="protein sequence ID" value="TDO85901.1"/>
    <property type="molecule type" value="Genomic_DNA"/>
</dbReference>
<dbReference type="PANTHER" id="PTHR43443">
    <property type="entry name" value="3-HEXULOSE-6-PHOSPHATE ISOMERASE"/>
    <property type="match status" value="1"/>
</dbReference>